<dbReference type="InterPro" id="IPR004358">
    <property type="entry name" value="Sig_transdc_His_kin-like_C"/>
</dbReference>
<name>A0ABY6C721_9HYPH</name>
<dbReference type="PANTHER" id="PTHR43711:SF1">
    <property type="entry name" value="HISTIDINE KINASE 1"/>
    <property type="match status" value="1"/>
</dbReference>
<evidence type="ECO:0000313" key="8">
    <source>
        <dbReference type="Proteomes" id="UP001061862"/>
    </source>
</evidence>
<evidence type="ECO:0000256" key="4">
    <source>
        <dbReference type="ARBA" id="ARBA00022777"/>
    </source>
</evidence>
<keyword evidence="5" id="KW-0902">Two-component regulatory system</keyword>
<dbReference type="PRINTS" id="PR00344">
    <property type="entry name" value="BCTRLSENSOR"/>
</dbReference>
<evidence type="ECO:0000313" key="7">
    <source>
        <dbReference type="EMBL" id="UXN67934.1"/>
    </source>
</evidence>
<dbReference type="Pfam" id="PF13589">
    <property type="entry name" value="HATPase_c_3"/>
    <property type="match status" value="1"/>
</dbReference>
<dbReference type="Proteomes" id="UP001061862">
    <property type="component" value="Plasmid p_unnamed1"/>
</dbReference>
<evidence type="ECO:0000256" key="1">
    <source>
        <dbReference type="ARBA" id="ARBA00000085"/>
    </source>
</evidence>
<accession>A0ABY6C721</accession>
<dbReference type="RefSeq" id="WP_262165489.1">
    <property type="nucleotide sequence ID" value="NZ_CP104964.1"/>
</dbReference>
<keyword evidence="8" id="KW-1185">Reference proteome</keyword>
<dbReference type="InterPro" id="IPR050736">
    <property type="entry name" value="Sensor_HK_Regulatory"/>
</dbReference>
<keyword evidence="7" id="KW-0614">Plasmid</keyword>
<dbReference type="PANTHER" id="PTHR43711">
    <property type="entry name" value="TWO-COMPONENT HISTIDINE KINASE"/>
    <property type="match status" value="1"/>
</dbReference>
<keyword evidence="3" id="KW-0808">Transferase</keyword>
<feature type="domain" description="Histidine kinase" evidence="6">
    <location>
        <begin position="570"/>
        <end position="786"/>
    </location>
</feature>
<evidence type="ECO:0000256" key="5">
    <source>
        <dbReference type="ARBA" id="ARBA00023012"/>
    </source>
</evidence>
<sequence>MNFRIAARTILHLGAELISSDGVALYELIKNSYDAKSPNAQIAVVMSLSRGVQRDVLAGIDAFREAERVPAGAGPQQTERHLIDRLKVLCLKGIIDSAPNAAQTRDAIAGAISLDTLKHVVQEANWISIADQGTGMSLVTLDEAFLTIGTRSKQRQKDDDTVAMGTTLLGEKGIGRLSAMRLGDHLRVLTATTEDEHWNELKIDWSDFDHSSDDVLEDIPIAPKVDGAKLPPGSSGTQITITALNREWSKAHIEEIARQDFARMNDPFLKTTRFPIILRHNDEPITIPRLEPWILNHAHGHCVADFRVPDDGPVSMSGRMEAQGKIDTFNDSELALISYTEVASPEILRALGGFSVEFYWFNRRLLTALDGIGDLATVRARLAQWTGGLMMFRDGFRVPPYGGQDDDWLDLDRIAFSRGGYKLNRAQIVGRVAITQKGNPKLKDQANREGLIDNEEKRAFRSLLAHLVQQTFWSFMVRAEKAAQSAREPSSQAIVEQRLASEEERLQHNLDLLIERVPAVKQESRTLADIRAGIANLASIMEQVRQLSRDYEEGRTQLLNLAGVGLTVEILAHELNRAAETALDTLAHLPTHELSSGTDRSLKSLNAQLKTLQKRLRVLDPLSTSGRNRKERLDIVQLVSDVLESHAEHFEREGVTLRFAVLPSSGSRLVVTVVRGMIVQVLENLISNSLYWLRQQRRVSPQTRSEITVAVDVDSREIRVADNGPGIAESEREKVFEAFYTKKPTGGGKGLGLFISREIAKYHGATLDLEPGDDDVYRVFVLNLGG</sequence>
<dbReference type="EC" id="2.7.13.3" evidence="2"/>
<dbReference type="GO" id="GO:0005524">
    <property type="term" value="F:ATP binding"/>
    <property type="evidence" value="ECO:0007669"/>
    <property type="project" value="UniProtKB-KW"/>
</dbReference>
<reference evidence="7 8" key="1">
    <citation type="submission" date="2022-09" db="EMBL/GenBank/DDBJ databases">
        <title>Interaction between co-microsymbionts with complementary sets of symbiotic genes in legume-rhizobium systems.</title>
        <authorList>
            <person name="Safronova V."/>
            <person name="Sazanova A."/>
            <person name="Afonin A."/>
            <person name="Chirak E."/>
        </authorList>
    </citation>
    <scope>NUCLEOTIDE SEQUENCE [LARGE SCALE GENOMIC DNA]</scope>
    <source>
        <strain evidence="7 8">A18/4-1</strain>
        <plasmid evidence="7 8">p_unnamed1</plasmid>
    </source>
</reference>
<dbReference type="SUPFAM" id="SSF55874">
    <property type="entry name" value="ATPase domain of HSP90 chaperone/DNA topoisomerase II/histidine kinase"/>
    <property type="match status" value="2"/>
</dbReference>
<protein>
    <recommendedName>
        <fullName evidence="2">histidine kinase</fullName>
        <ecNumber evidence="2">2.7.13.3</ecNumber>
    </recommendedName>
</protein>
<evidence type="ECO:0000256" key="3">
    <source>
        <dbReference type="ARBA" id="ARBA00022679"/>
    </source>
</evidence>
<keyword evidence="7" id="KW-0067">ATP-binding</keyword>
<evidence type="ECO:0000256" key="2">
    <source>
        <dbReference type="ARBA" id="ARBA00012438"/>
    </source>
</evidence>
<dbReference type="InterPro" id="IPR005467">
    <property type="entry name" value="His_kinase_dom"/>
</dbReference>
<evidence type="ECO:0000259" key="6">
    <source>
        <dbReference type="PROSITE" id="PS50109"/>
    </source>
</evidence>
<dbReference type="PROSITE" id="PS50109">
    <property type="entry name" value="HIS_KIN"/>
    <property type="match status" value="1"/>
</dbReference>
<comment type="catalytic activity">
    <reaction evidence="1">
        <text>ATP + protein L-histidine = ADP + protein N-phospho-L-histidine.</text>
        <dbReference type="EC" id="2.7.13.3"/>
    </reaction>
</comment>
<organism evidence="7 8">
    <name type="scientific">Devosia neptuniae</name>
    <dbReference type="NCBI Taxonomy" id="191302"/>
    <lineage>
        <taxon>Bacteria</taxon>
        <taxon>Pseudomonadati</taxon>
        <taxon>Pseudomonadota</taxon>
        <taxon>Alphaproteobacteria</taxon>
        <taxon>Hyphomicrobiales</taxon>
        <taxon>Devosiaceae</taxon>
        <taxon>Devosia</taxon>
    </lineage>
</organism>
<dbReference type="SMART" id="SM00387">
    <property type="entry name" value="HATPase_c"/>
    <property type="match status" value="1"/>
</dbReference>
<gene>
    <name evidence="7" type="ORF">N8A98_02450</name>
</gene>
<dbReference type="InterPro" id="IPR003594">
    <property type="entry name" value="HATPase_dom"/>
</dbReference>
<keyword evidence="7" id="KW-0547">Nucleotide-binding</keyword>
<dbReference type="EMBL" id="CP104964">
    <property type="protein sequence ID" value="UXN67934.1"/>
    <property type="molecule type" value="Genomic_DNA"/>
</dbReference>
<dbReference type="Gene3D" id="3.30.565.10">
    <property type="entry name" value="Histidine kinase-like ATPase, C-terminal domain"/>
    <property type="match status" value="2"/>
</dbReference>
<keyword evidence="4" id="KW-0418">Kinase</keyword>
<dbReference type="Pfam" id="PF02518">
    <property type="entry name" value="HATPase_c"/>
    <property type="match status" value="1"/>
</dbReference>
<dbReference type="InterPro" id="IPR036890">
    <property type="entry name" value="HATPase_C_sf"/>
</dbReference>
<geneLocation type="plasmid" evidence="7 8">
    <name>p_unnamed1</name>
</geneLocation>
<proteinExistence type="predicted"/>